<evidence type="ECO:0000259" key="2">
    <source>
        <dbReference type="Pfam" id="PF01321"/>
    </source>
</evidence>
<dbReference type="InterPro" id="IPR000587">
    <property type="entry name" value="Creatinase_N"/>
</dbReference>
<dbReference type="Pfam" id="PF01321">
    <property type="entry name" value="Creatinase_N"/>
    <property type="match status" value="1"/>
</dbReference>
<dbReference type="PANTHER" id="PTHR46112">
    <property type="entry name" value="AMINOPEPTIDASE"/>
    <property type="match status" value="1"/>
</dbReference>
<name>A0ABM6IDI9_9RHOB</name>
<feature type="domain" description="Creatinase N-terminal" evidence="2">
    <location>
        <begin position="16"/>
        <end position="160"/>
    </location>
</feature>
<organism evidence="3 4">
    <name type="scientific">Thioclava nitratireducens</name>
    <dbReference type="NCBI Taxonomy" id="1915078"/>
    <lineage>
        <taxon>Bacteria</taxon>
        <taxon>Pseudomonadati</taxon>
        <taxon>Pseudomonadota</taxon>
        <taxon>Alphaproteobacteria</taxon>
        <taxon>Rhodobacterales</taxon>
        <taxon>Paracoccaceae</taxon>
        <taxon>Thioclava</taxon>
    </lineage>
</organism>
<protein>
    <submittedName>
        <fullName evidence="3">Peptidase M24</fullName>
    </submittedName>
</protein>
<dbReference type="Gene3D" id="3.40.350.10">
    <property type="entry name" value="Creatinase/prolidase N-terminal domain"/>
    <property type="match status" value="1"/>
</dbReference>
<accession>A0ABM6IDI9</accession>
<dbReference type="RefSeq" id="WP_075776641.1">
    <property type="nucleotide sequence ID" value="NZ_CP019437.1"/>
</dbReference>
<dbReference type="Proteomes" id="UP000185622">
    <property type="component" value="Chromosome"/>
</dbReference>
<dbReference type="SUPFAM" id="SSF55920">
    <property type="entry name" value="Creatinase/aminopeptidase"/>
    <property type="match status" value="1"/>
</dbReference>
<evidence type="ECO:0000313" key="4">
    <source>
        <dbReference type="Proteomes" id="UP000185622"/>
    </source>
</evidence>
<sequence>MAERSLIFPAEEFRTRVARLQAEMSAQDLDALFLTSAADIFYVTGFLTRFWESPARPWFVIVPASGAPVAVIPSIGAELMGRTWMTQIRTWEAPDPRDDGVSLLAETLCDLLPESARIGVPMGLETQLRMPLADYARLGERIAPRRFIDGTAAIQRVREIKSAAEIEKIRRACAIAGRAFARVPEFAGQGHPLDGIFRAFQSALLEEGADWVSYVAGASGPSGYEDVISPAGPAPLQAGDVLMLDTGAVRDGYFCDFDRNFSVGPASDPVRRTHAALWEVTEAAMALLRPGMRAHDAHRLLVEGLAARGIEAGSGRLGHGLGITLTEWPSFTPRDDTELREGMVLTLEPGAWVETADGPRRLLVHEENIVLRATGAELLSPRAPETLPELS</sequence>
<dbReference type="CDD" id="cd01066">
    <property type="entry name" value="APP_MetAP"/>
    <property type="match status" value="1"/>
</dbReference>
<dbReference type="EMBL" id="CP019437">
    <property type="protein sequence ID" value="AQS46795.1"/>
    <property type="molecule type" value="Genomic_DNA"/>
</dbReference>
<dbReference type="InterPro" id="IPR000994">
    <property type="entry name" value="Pept_M24"/>
</dbReference>
<gene>
    <name evidence="3" type="ORF">BMG03_02480</name>
</gene>
<feature type="domain" description="Peptidase M24" evidence="1">
    <location>
        <begin position="167"/>
        <end position="358"/>
    </location>
</feature>
<proteinExistence type="predicted"/>
<dbReference type="PANTHER" id="PTHR46112:SF2">
    <property type="entry name" value="XAA-PRO AMINOPEPTIDASE P-RELATED"/>
    <property type="match status" value="1"/>
</dbReference>
<dbReference type="PRINTS" id="PR00599">
    <property type="entry name" value="MAPEPTIDASE"/>
</dbReference>
<reference evidence="3 4" key="1">
    <citation type="submission" date="2017-01" db="EMBL/GenBank/DDBJ databases">
        <title>The complete genome sequence of a sulfur-oxidizing marine bacterium Thioclava sp. 25B10_4T.</title>
        <authorList>
            <person name="Liu Y."/>
            <person name="Lai Q."/>
            <person name="Shao Z."/>
        </authorList>
    </citation>
    <scope>NUCLEOTIDE SEQUENCE [LARGE SCALE GENOMIC DNA]</scope>
    <source>
        <strain evidence="3 4">25B10_4</strain>
    </source>
</reference>
<dbReference type="SUPFAM" id="SSF53092">
    <property type="entry name" value="Creatinase/prolidase N-terminal domain"/>
    <property type="match status" value="1"/>
</dbReference>
<dbReference type="Gene3D" id="3.90.230.10">
    <property type="entry name" value="Creatinase/methionine aminopeptidase superfamily"/>
    <property type="match status" value="1"/>
</dbReference>
<dbReference type="InterPro" id="IPR050659">
    <property type="entry name" value="Peptidase_M24B"/>
</dbReference>
<dbReference type="InterPro" id="IPR029149">
    <property type="entry name" value="Creatin/AminoP/Spt16_N"/>
</dbReference>
<keyword evidence="4" id="KW-1185">Reference proteome</keyword>
<evidence type="ECO:0000313" key="3">
    <source>
        <dbReference type="EMBL" id="AQS46795.1"/>
    </source>
</evidence>
<evidence type="ECO:0000259" key="1">
    <source>
        <dbReference type="Pfam" id="PF00557"/>
    </source>
</evidence>
<dbReference type="Pfam" id="PF00557">
    <property type="entry name" value="Peptidase_M24"/>
    <property type="match status" value="1"/>
</dbReference>
<dbReference type="InterPro" id="IPR036005">
    <property type="entry name" value="Creatinase/aminopeptidase-like"/>
</dbReference>
<dbReference type="InterPro" id="IPR001714">
    <property type="entry name" value="Pept_M24_MAP"/>
</dbReference>